<evidence type="ECO:0000313" key="3">
    <source>
        <dbReference type="Proteomes" id="UP000700732"/>
    </source>
</evidence>
<name>A0ABR6W5I5_9BACT</name>
<evidence type="ECO:0000259" key="1">
    <source>
        <dbReference type="Pfam" id="PF16117"/>
    </source>
</evidence>
<organism evidence="2 3">
    <name type="scientific">Spirosoma utsteinense</name>
    <dbReference type="NCBI Taxonomy" id="2585773"/>
    <lineage>
        <taxon>Bacteria</taxon>
        <taxon>Pseudomonadati</taxon>
        <taxon>Bacteroidota</taxon>
        <taxon>Cytophagia</taxon>
        <taxon>Cytophagales</taxon>
        <taxon>Cytophagaceae</taxon>
        <taxon>Spirosoma</taxon>
    </lineage>
</organism>
<dbReference type="Pfam" id="PF16117">
    <property type="entry name" value="DUF4833"/>
    <property type="match status" value="1"/>
</dbReference>
<dbReference type="EMBL" id="VFIA01000012">
    <property type="protein sequence ID" value="MBC3791857.1"/>
    <property type="molecule type" value="Genomic_DNA"/>
</dbReference>
<sequence length="202" mass="22945">MYYWVLLLGWAGLIPFGIRTSENHPIKALEPPGSYYPSELKWEVEEGWPVPPAGPNRLFYIQRSSNANTIMYDAQLRKNGQFDPQEPVSVYWLRLAEQGQRQELSWIQRTLAYGIADPEKKGASGLVTNVVSYRKRKLRLLVDQGGKPMAQIQINGRVAQLHHVFVQIREGAGPMGISKIAHVDIFGQDTQTGKPIYERFIP</sequence>
<reference evidence="2 3" key="1">
    <citation type="submission" date="2019-06" db="EMBL/GenBank/DDBJ databases">
        <title>Spirosoma utsteinense sp. nov. isolated from Antarctic ice-free soils.</title>
        <authorList>
            <person name="Tahon G."/>
        </authorList>
    </citation>
    <scope>NUCLEOTIDE SEQUENCE [LARGE SCALE GENOMIC DNA]</scope>
    <source>
        <strain evidence="2 3">LMG 31447</strain>
    </source>
</reference>
<dbReference type="Proteomes" id="UP000700732">
    <property type="component" value="Unassembled WGS sequence"/>
</dbReference>
<gene>
    <name evidence="2" type="ORF">FH603_2365</name>
</gene>
<comment type="caution">
    <text evidence="2">The sequence shown here is derived from an EMBL/GenBank/DDBJ whole genome shotgun (WGS) entry which is preliminary data.</text>
</comment>
<accession>A0ABR6W5I5</accession>
<feature type="domain" description="DUF4833" evidence="1">
    <location>
        <begin position="59"/>
        <end position="199"/>
    </location>
</feature>
<protein>
    <recommendedName>
        <fullName evidence="1">DUF4833 domain-containing protein</fullName>
    </recommendedName>
</protein>
<proteinExistence type="predicted"/>
<keyword evidence="3" id="KW-1185">Reference proteome</keyword>
<dbReference type="InterPro" id="IPR032269">
    <property type="entry name" value="DUF4833"/>
</dbReference>
<evidence type="ECO:0000313" key="2">
    <source>
        <dbReference type="EMBL" id="MBC3791857.1"/>
    </source>
</evidence>
<dbReference type="RefSeq" id="WP_186737640.1">
    <property type="nucleotide sequence ID" value="NZ_VFIA01000012.1"/>
</dbReference>